<gene>
    <name evidence="1" type="ORF">STSP_65370</name>
</gene>
<dbReference type="AlphaFoldDB" id="A0A177HH71"/>
<evidence type="ECO:0000313" key="2">
    <source>
        <dbReference type="Proteomes" id="UP000077381"/>
    </source>
</evidence>
<dbReference type="RefSeq" id="WP_067284507.1">
    <property type="nucleotide sequence ID" value="NZ_LOHS01000156.1"/>
</dbReference>
<dbReference type="OrthoDB" id="9810827at2"/>
<protein>
    <recommendedName>
        <fullName evidence="3">Polyketide cyclase / dehydrase and lipid transport</fullName>
    </recommendedName>
</protein>
<dbReference type="InterPro" id="IPR023393">
    <property type="entry name" value="START-like_dom_sf"/>
</dbReference>
<evidence type="ECO:0000313" key="1">
    <source>
        <dbReference type="EMBL" id="OAH10281.1"/>
    </source>
</evidence>
<dbReference type="EMBL" id="LOHS01000156">
    <property type="protein sequence ID" value="OAH10281.1"/>
    <property type="molecule type" value="Genomic_DNA"/>
</dbReference>
<dbReference type="STRING" id="1716141.STSP_65370"/>
<dbReference type="Gene3D" id="3.30.530.20">
    <property type="match status" value="1"/>
</dbReference>
<dbReference type="PATRIC" id="fig|1716141.3.peg.6893"/>
<name>A0A177HH71_9ACTN</name>
<dbReference type="Proteomes" id="UP000077381">
    <property type="component" value="Unassembled WGS sequence"/>
</dbReference>
<keyword evidence="2" id="KW-1185">Reference proteome</keyword>
<evidence type="ECO:0008006" key="3">
    <source>
        <dbReference type="Google" id="ProtNLM"/>
    </source>
</evidence>
<comment type="caution">
    <text evidence="1">The sequence shown here is derived from an EMBL/GenBank/DDBJ whole genome shotgun (WGS) entry which is preliminary data.</text>
</comment>
<organism evidence="1 2">
    <name type="scientific">Streptomyces jeddahensis</name>
    <dbReference type="NCBI Taxonomy" id="1716141"/>
    <lineage>
        <taxon>Bacteria</taxon>
        <taxon>Bacillati</taxon>
        <taxon>Actinomycetota</taxon>
        <taxon>Actinomycetes</taxon>
        <taxon>Kitasatosporales</taxon>
        <taxon>Streptomycetaceae</taxon>
        <taxon>Streptomyces</taxon>
    </lineage>
</organism>
<reference evidence="1 2" key="1">
    <citation type="submission" date="2015-12" db="EMBL/GenBank/DDBJ databases">
        <title>Genome sequence of Streptomyces sp. G25.</title>
        <authorList>
            <person name="Poehlein A."/>
            <person name="Roettig A."/>
            <person name="Hiessl S."/>
            <person name="Hauschild P."/>
            <person name="Schauer J."/>
            <person name="Madkour M.H."/>
            <person name="Al-Ansari A.M."/>
            <person name="Almakishah N.H."/>
            <person name="Steinbuechel A."/>
            <person name="Daniel R."/>
        </authorList>
    </citation>
    <scope>NUCLEOTIDE SEQUENCE [LARGE SCALE GENOMIC DNA]</scope>
    <source>
        <strain evidence="2">G25(2015)</strain>
    </source>
</reference>
<dbReference type="SUPFAM" id="SSF55961">
    <property type="entry name" value="Bet v1-like"/>
    <property type="match status" value="1"/>
</dbReference>
<proteinExistence type="predicted"/>
<accession>A0A177HH71</accession>
<sequence length="139" mass="15366">MTWSRHHSQLTTATAPQLWERWTNAAYWQLDDPGVAWAQIDGPLTVGTTGVVKDHGTPAQKIEFTRVEHERAMDFVIRLPLATLTITHDMEPAGEGMRTTHGVVLDGPLHRLYAALLGGKLARQLPVVVRNVTAGALKR</sequence>